<reference evidence="3" key="1">
    <citation type="journal article" date="2022" name="Plant J.">
        <title>Strategies of tolerance reflected in two North American maple genomes.</title>
        <authorList>
            <person name="McEvoy S.L."/>
            <person name="Sezen U.U."/>
            <person name="Trouern-Trend A."/>
            <person name="McMahon S.M."/>
            <person name="Schaberg P.G."/>
            <person name="Yang J."/>
            <person name="Wegrzyn J.L."/>
            <person name="Swenson N.G."/>
        </authorList>
    </citation>
    <scope>NUCLEOTIDE SEQUENCE</scope>
    <source>
        <strain evidence="3">91603</strain>
    </source>
</reference>
<evidence type="ECO:0000313" key="4">
    <source>
        <dbReference type="Proteomes" id="UP001064489"/>
    </source>
</evidence>
<accession>A0AAD5IMW3</accession>
<dbReference type="EMBL" id="JAJSOW010000104">
    <property type="protein sequence ID" value="KAI9170090.1"/>
    <property type="molecule type" value="Genomic_DNA"/>
</dbReference>
<proteinExistence type="predicted"/>
<dbReference type="InterPro" id="IPR036259">
    <property type="entry name" value="MFS_trans_sf"/>
</dbReference>
<comment type="caution">
    <text evidence="3">The sequence shown here is derived from an EMBL/GenBank/DDBJ whole genome shotgun (WGS) entry which is preliminary data.</text>
</comment>
<dbReference type="Gene3D" id="1.20.1250.20">
    <property type="entry name" value="MFS general substrate transporter like domains"/>
    <property type="match status" value="2"/>
</dbReference>
<organism evidence="3 4">
    <name type="scientific">Acer negundo</name>
    <name type="common">Box elder</name>
    <dbReference type="NCBI Taxonomy" id="4023"/>
    <lineage>
        <taxon>Eukaryota</taxon>
        <taxon>Viridiplantae</taxon>
        <taxon>Streptophyta</taxon>
        <taxon>Embryophyta</taxon>
        <taxon>Tracheophyta</taxon>
        <taxon>Spermatophyta</taxon>
        <taxon>Magnoliopsida</taxon>
        <taxon>eudicotyledons</taxon>
        <taxon>Gunneridae</taxon>
        <taxon>Pentapetalae</taxon>
        <taxon>rosids</taxon>
        <taxon>malvids</taxon>
        <taxon>Sapindales</taxon>
        <taxon>Sapindaceae</taxon>
        <taxon>Hippocastanoideae</taxon>
        <taxon>Acereae</taxon>
        <taxon>Acer</taxon>
    </lineage>
</organism>
<gene>
    <name evidence="3" type="ORF">LWI28_022432</name>
</gene>
<keyword evidence="2" id="KW-1133">Transmembrane helix</keyword>
<keyword evidence="2" id="KW-0472">Membrane</keyword>
<reference evidence="3" key="2">
    <citation type="submission" date="2023-02" db="EMBL/GenBank/DDBJ databases">
        <authorList>
            <person name="Swenson N.G."/>
            <person name="Wegrzyn J.L."/>
            <person name="Mcevoy S.L."/>
        </authorList>
    </citation>
    <scope>NUCLEOTIDE SEQUENCE</scope>
    <source>
        <strain evidence="3">91603</strain>
        <tissue evidence="3">Leaf</tissue>
    </source>
</reference>
<feature type="region of interest" description="Disordered" evidence="1">
    <location>
        <begin position="24"/>
        <end position="56"/>
    </location>
</feature>
<keyword evidence="2" id="KW-0812">Transmembrane</keyword>
<feature type="compositionally biased region" description="Basic and acidic residues" evidence="1">
    <location>
        <begin position="31"/>
        <end position="47"/>
    </location>
</feature>
<dbReference type="AlphaFoldDB" id="A0AAD5IMW3"/>
<evidence type="ECO:0000256" key="1">
    <source>
        <dbReference type="SAM" id="MobiDB-lite"/>
    </source>
</evidence>
<protein>
    <submittedName>
        <fullName evidence="3">Uncharacterized protein</fullName>
    </submittedName>
</protein>
<dbReference type="Proteomes" id="UP001064489">
    <property type="component" value="Chromosome 7"/>
</dbReference>
<feature type="transmembrane region" description="Helical" evidence="2">
    <location>
        <begin position="83"/>
        <end position="109"/>
    </location>
</feature>
<keyword evidence="4" id="KW-1185">Reference proteome</keyword>
<name>A0AAD5IMW3_ACENE</name>
<evidence type="ECO:0000256" key="2">
    <source>
        <dbReference type="SAM" id="Phobius"/>
    </source>
</evidence>
<evidence type="ECO:0000313" key="3">
    <source>
        <dbReference type="EMBL" id="KAI9170090.1"/>
    </source>
</evidence>
<sequence>MAEEKQDRPTGSYGLYCAAKCFQRPPPSPEPPKENHGSDVILSDHSKTTVPPQKKRGGWKAMPYILGNETFERLGTMGLLANMMVYLTIAYSSIASILGMVVVTLTSWLPQLHPPKCHVDQLPHGQCVPASTELLFCQSYLLLTSSDS</sequence>